<evidence type="ECO:0000256" key="3">
    <source>
        <dbReference type="ARBA" id="ARBA00023235"/>
    </source>
</evidence>
<evidence type="ECO:0000256" key="5">
    <source>
        <dbReference type="PIRSR" id="PIRSR001430-1"/>
    </source>
</evidence>
<dbReference type="EMBL" id="JAGQDE010000029">
    <property type="protein sequence ID" value="MBQ0961435.1"/>
    <property type="molecule type" value="Genomic_DNA"/>
</dbReference>
<dbReference type="NCBIfam" id="TIGR00071">
    <property type="entry name" value="hisT_truA"/>
    <property type="match status" value="1"/>
</dbReference>
<dbReference type="GO" id="GO:0031119">
    <property type="term" value="P:tRNA pseudouridine synthesis"/>
    <property type="evidence" value="ECO:0007669"/>
    <property type="project" value="UniProtKB-UniRule"/>
</dbReference>
<accession>A0A940YYE5</accession>
<dbReference type="PANTHER" id="PTHR11142:SF0">
    <property type="entry name" value="TRNA PSEUDOURIDINE SYNTHASE-LIKE 1"/>
    <property type="match status" value="1"/>
</dbReference>
<dbReference type="EC" id="5.4.99.12" evidence="4"/>
<comment type="subunit">
    <text evidence="4">Homodimer.</text>
</comment>
<feature type="binding site" evidence="4 6">
    <location>
        <position position="128"/>
    </location>
    <ligand>
        <name>substrate</name>
    </ligand>
</feature>
<evidence type="ECO:0000256" key="6">
    <source>
        <dbReference type="PIRSR" id="PIRSR001430-2"/>
    </source>
</evidence>
<dbReference type="InterPro" id="IPR020097">
    <property type="entry name" value="PsdUridine_synth_TruA_a/b_dom"/>
</dbReference>
<evidence type="ECO:0000256" key="1">
    <source>
        <dbReference type="ARBA" id="ARBA00009375"/>
    </source>
</evidence>
<evidence type="ECO:0000259" key="8">
    <source>
        <dbReference type="Pfam" id="PF01416"/>
    </source>
</evidence>
<dbReference type="GO" id="GO:0160147">
    <property type="term" value="F:tRNA pseudouridine(38-40) synthase activity"/>
    <property type="evidence" value="ECO:0007669"/>
    <property type="project" value="UniProtKB-EC"/>
</dbReference>
<dbReference type="InterPro" id="IPR020095">
    <property type="entry name" value="PsdUridine_synth_TruA_C"/>
</dbReference>
<keyword evidence="3 4" id="KW-0413">Isomerase</keyword>
<protein>
    <recommendedName>
        <fullName evidence="4">tRNA pseudouridine synthase A</fullName>
        <ecNumber evidence="4">5.4.99.12</ecNumber>
    </recommendedName>
    <alternativeName>
        <fullName evidence="4">tRNA pseudouridine(38-40) synthase</fullName>
    </alternativeName>
    <alternativeName>
        <fullName evidence="4">tRNA pseudouridylate synthase I</fullName>
    </alternativeName>
    <alternativeName>
        <fullName evidence="4">tRNA-uridine isomerase I</fullName>
    </alternativeName>
</protein>
<feature type="domain" description="Pseudouridine synthase I TruA alpha/beta" evidence="8">
    <location>
        <begin position="161"/>
        <end position="263"/>
    </location>
</feature>
<evidence type="ECO:0000256" key="4">
    <source>
        <dbReference type="HAMAP-Rule" id="MF_00171"/>
    </source>
</evidence>
<dbReference type="Gene3D" id="3.30.70.660">
    <property type="entry name" value="Pseudouridine synthase I, catalytic domain, C-terminal subdomain"/>
    <property type="match status" value="1"/>
</dbReference>
<dbReference type="Pfam" id="PF01416">
    <property type="entry name" value="PseudoU_synth_1"/>
    <property type="match status" value="2"/>
</dbReference>
<organism evidence="9 10">
    <name type="scientific">Ideonella aquatica</name>
    <dbReference type="NCBI Taxonomy" id="2824119"/>
    <lineage>
        <taxon>Bacteria</taxon>
        <taxon>Pseudomonadati</taxon>
        <taxon>Pseudomonadota</taxon>
        <taxon>Betaproteobacteria</taxon>
        <taxon>Burkholderiales</taxon>
        <taxon>Sphaerotilaceae</taxon>
        <taxon>Ideonella</taxon>
    </lineage>
</organism>
<keyword evidence="2 4" id="KW-0819">tRNA processing</keyword>
<gene>
    <name evidence="4 9" type="primary">truA</name>
    <name evidence="9" type="ORF">KAK06_20945</name>
</gene>
<dbReference type="InterPro" id="IPR020094">
    <property type="entry name" value="TruA/RsuA/RluB/E/F_N"/>
</dbReference>
<feature type="active site" description="Nucleophile" evidence="4 5">
    <location>
        <position position="70"/>
    </location>
</feature>
<dbReference type="InterPro" id="IPR020103">
    <property type="entry name" value="PsdUridine_synth_cat_dom_sf"/>
</dbReference>
<dbReference type="Proteomes" id="UP000678374">
    <property type="component" value="Unassembled WGS sequence"/>
</dbReference>
<comment type="caution">
    <text evidence="4">Lacks conserved residue(s) required for the propagation of feature annotation.</text>
</comment>
<dbReference type="RefSeq" id="WP_210804116.1">
    <property type="nucleotide sequence ID" value="NZ_JAGQDE010000029.1"/>
</dbReference>
<dbReference type="PIRSF" id="PIRSF001430">
    <property type="entry name" value="tRNA_psdUrid_synth"/>
    <property type="match status" value="1"/>
</dbReference>
<name>A0A940YYE5_9BURK</name>
<keyword evidence="10" id="KW-1185">Reference proteome</keyword>
<dbReference type="InterPro" id="IPR001406">
    <property type="entry name" value="PsdUridine_synth_TruA"/>
</dbReference>
<comment type="catalytic activity">
    <reaction evidence="4 7">
        <text>uridine(38/39/40) in tRNA = pseudouridine(38/39/40) in tRNA</text>
        <dbReference type="Rhea" id="RHEA:22376"/>
        <dbReference type="Rhea" id="RHEA-COMP:10085"/>
        <dbReference type="Rhea" id="RHEA-COMP:10087"/>
        <dbReference type="ChEBI" id="CHEBI:65314"/>
        <dbReference type="ChEBI" id="CHEBI:65315"/>
        <dbReference type="EC" id="5.4.99.12"/>
    </reaction>
</comment>
<dbReference type="CDD" id="cd02570">
    <property type="entry name" value="PseudoU_synth_EcTruA"/>
    <property type="match status" value="1"/>
</dbReference>
<evidence type="ECO:0000256" key="7">
    <source>
        <dbReference type="RuleBase" id="RU003792"/>
    </source>
</evidence>
<dbReference type="GO" id="GO:0003723">
    <property type="term" value="F:RNA binding"/>
    <property type="evidence" value="ECO:0007669"/>
    <property type="project" value="InterPro"/>
</dbReference>
<comment type="function">
    <text evidence="4">Formation of pseudouridine at positions 38, 39 and 40 in the anticodon stem and loop of transfer RNAs.</text>
</comment>
<dbReference type="AlphaFoldDB" id="A0A940YYE5"/>
<proteinExistence type="inferred from homology"/>
<sequence length="279" mass="30894">MSSEAGPSPTGDDPAGRPLQRIALGVAYRGEAYHGWQSQPGGQTVQDHLEQALVQFAAQPVHTVCAGRTDTGVHALNQVVHFDTPLARDAFSWVRGTNRYLPPDIAVQWCREVPAHFHARKLARGRRYRYWLLESPVRPAIERGGCGWSFRPLDAQAMRTAAAHLVGEHDFSSFRSSECQAASPVKQLHAIHIERRGAYWRFEFDGVAFLHHMVRNIMGCLVAVGAGTRAPDWMAEVLAARSRDAAAPTFAPDGLYFLGPRYDAEFGLPTHTAAMDWMP</sequence>
<dbReference type="Gene3D" id="3.30.70.580">
    <property type="entry name" value="Pseudouridine synthase I, catalytic domain, N-terminal subdomain"/>
    <property type="match status" value="1"/>
</dbReference>
<dbReference type="FunFam" id="3.30.70.580:FF:000001">
    <property type="entry name" value="tRNA pseudouridine synthase A"/>
    <property type="match status" value="1"/>
</dbReference>
<comment type="caution">
    <text evidence="9">The sequence shown here is derived from an EMBL/GenBank/DDBJ whole genome shotgun (WGS) entry which is preliminary data.</text>
</comment>
<evidence type="ECO:0000256" key="2">
    <source>
        <dbReference type="ARBA" id="ARBA00022694"/>
    </source>
</evidence>
<evidence type="ECO:0000313" key="9">
    <source>
        <dbReference type="EMBL" id="MBQ0961435.1"/>
    </source>
</evidence>
<dbReference type="PANTHER" id="PTHR11142">
    <property type="entry name" value="PSEUDOURIDYLATE SYNTHASE"/>
    <property type="match status" value="1"/>
</dbReference>
<feature type="domain" description="Pseudouridine synthase I TruA alpha/beta" evidence="8">
    <location>
        <begin position="27"/>
        <end position="120"/>
    </location>
</feature>
<dbReference type="SUPFAM" id="SSF55120">
    <property type="entry name" value="Pseudouridine synthase"/>
    <property type="match status" value="1"/>
</dbReference>
<evidence type="ECO:0000313" key="10">
    <source>
        <dbReference type="Proteomes" id="UP000678374"/>
    </source>
</evidence>
<reference evidence="9" key="1">
    <citation type="submission" date="2021-04" db="EMBL/GenBank/DDBJ databases">
        <title>The genome sequence of Ideonella sp. 4Y11.</title>
        <authorList>
            <person name="Liu Y."/>
        </authorList>
    </citation>
    <scope>NUCLEOTIDE SEQUENCE</scope>
    <source>
        <strain evidence="9">4Y11</strain>
    </source>
</reference>
<dbReference type="HAMAP" id="MF_00171">
    <property type="entry name" value="TruA"/>
    <property type="match status" value="1"/>
</dbReference>
<comment type="similarity">
    <text evidence="1 4 7">Belongs to the tRNA pseudouridine synthase TruA family.</text>
</comment>